<feature type="transmembrane region" description="Helical" evidence="18">
    <location>
        <begin position="303"/>
        <end position="326"/>
    </location>
</feature>
<evidence type="ECO:0000256" key="15">
    <source>
        <dbReference type="ARBA" id="ARBA00038892"/>
    </source>
</evidence>
<evidence type="ECO:0000256" key="19">
    <source>
        <dbReference type="SAM" id="MobiDB-lite"/>
    </source>
</evidence>
<keyword evidence="21" id="KW-1185">Reference proteome</keyword>
<dbReference type="GO" id="GO:0006696">
    <property type="term" value="P:ergosterol biosynthetic process"/>
    <property type="evidence" value="ECO:0007669"/>
    <property type="project" value="TreeGrafter"/>
</dbReference>
<proteinExistence type="inferred from homology"/>
<evidence type="ECO:0000256" key="14">
    <source>
        <dbReference type="ARBA" id="ARBA00023221"/>
    </source>
</evidence>
<keyword evidence="13 18" id="KW-1207">Sterol metabolism</keyword>
<keyword evidence="7 18" id="KW-0752">Steroid biosynthesis</keyword>
<evidence type="ECO:0000256" key="10">
    <source>
        <dbReference type="ARBA" id="ARBA00023011"/>
    </source>
</evidence>
<keyword evidence="14 18" id="KW-0753">Steroid metabolism</keyword>
<dbReference type="PANTHER" id="PTHR21257:SF31">
    <property type="entry name" value="DELTA(24(24(1)))-STEROL REDUCTASE ERG4"/>
    <property type="match status" value="1"/>
</dbReference>
<dbReference type="EMBL" id="NDIQ01000021">
    <property type="protein sequence ID" value="PRT55119.1"/>
    <property type="molecule type" value="Genomic_DNA"/>
</dbReference>
<feature type="transmembrane region" description="Helical" evidence="18">
    <location>
        <begin position="152"/>
        <end position="172"/>
    </location>
</feature>
<comment type="catalytic activity">
    <reaction evidence="16">
        <text>ergosterol + NADP(+) = ergosta-5,7,22,24(28)-tetraen-3beta-ol + NADPH + H(+)</text>
        <dbReference type="Rhea" id="RHEA:18501"/>
        <dbReference type="ChEBI" id="CHEBI:15378"/>
        <dbReference type="ChEBI" id="CHEBI:16933"/>
        <dbReference type="ChEBI" id="CHEBI:18249"/>
        <dbReference type="ChEBI" id="CHEBI:57783"/>
        <dbReference type="ChEBI" id="CHEBI:58349"/>
        <dbReference type="EC" id="1.3.1.71"/>
    </reaction>
    <physiologicalReaction direction="right-to-left" evidence="16">
        <dbReference type="Rhea" id="RHEA:18503"/>
    </physiologicalReaction>
</comment>
<keyword evidence="8 18" id="KW-1133">Transmembrane helix</keyword>
<dbReference type="EC" id="1.3.1.71" evidence="15 18"/>
<keyword evidence="11 18" id="KW-0443">Lipid metabolism</keyword>
<dbReference type="InterPro" id="IPR018083">
    <property type="entry name" value="Sterol_reductase_CS"/>
</dbReference>
<keyword evidence="12 18" id="KW-0472">Membrane</keyword>
<evidence type="ECO:0000256" key="12">
    <source>
        <dbReference type="ARBA" id="ARBA00023136"/>
    </source>
</evidence>
<comment type="subcellular location">
    <subcellularLocation>
        <location evidence="1">Endoplasmic reticulum membrane</location>
        <topology evidence="1">Multi-pass membrane protein</topology>
    </subcellularLocation>
</comment>
<evidence type="ECO:0000256" key="13">
    <source>
        <dbReference type="ARBA" id="ARBA00023166"/>
    </source>
</evidence>
<dbReference type="STRING" id="45607.A0A2T0FJJ0"/>
<accession>A0A2T0FJJ0</accession>
<dbReference type="RefSeq" id="XP_024665064.1">
    <property type="nucleotide sequence ID" value="XM_024809296.1"/>
</dbReference>
<keyword evidence="5" id="KW-0256">Endoplasmic reticulum</keyword>
<dbReference type="GO" id="GO:0000246">
    <property type="term" value="F:Delta24(24-1) sterol reductase activity"/>
    <property type="evidence" value="ECO:0007669"/>
    <property type="project" value="UniProtKB-EC"/>
</dbReference>
<keyword evidence="10 18" id="KW-0756">Sterol biosynthesis</keyword>
<feature type="compositionally biased region" description="Basic residues" evidence="19">
    <location>
        <begin position="14"/>
        <end position="24"/>
    </location>
</feature>
<name>A0A2T0FJJ0_9ASCO</name>
<evidence type="ECO:0000256" key="9">
    <source>
        <dbReference type="ARBA" id="ARBA00023002"/>
    </source>
</evidence>
<comment type="pathway">
    <text evidence="17">Steroid metabolism; ergosterol biosynthesis; ergosterol from zymosterol: step 5/5.</text>
</comment>
<evidence type="ECO:0000256" key="17">
    <source>
        <dbReference type="ARBA" id="ARBA00060711"/>
    </source>
</evidence>
<dbReference type="PROSITE" id="PS01018">
    <property type="entry name" value="STEROL_REDUCT_2"/>
    <property type="match status" value="1"/>
</dbReference>
<sequence length="481" mass="55698">METAKTSSTPDKKTTKRSSTRKTGKTSTGASGESKFEYDATVYTGETEFGGWAGNMAMMIGFPILMWYMFVCYKVNDCQLMGPAAGESVVDFVKRVAGLAYKHAYPTKEAWAIEGGYFLFQLVLAAFLPGGLWTEGVYVTHLGKHLKYYCNAFQALYFSLTTVLVLHFTGLFELPTILERFGEIMTVSIIIGFSFSFIIFFQSLYQKTAVRMSGNYIHDFFMGGPLYPRWGIVDYKLFFEVRLPWFTLIFLSLALVLHQYETYGQPTFQALVALLGTWLYGNACAKGEHLIVPSWDMFYEKFGFMLIFWNISGVPFTYCYNTLYMYSHDPKDYDIPTWSKWTILVVLVLAHFFFDTANGQKNGFRLMAQGKLIKRKAFPVWPYTHIENPKFIQCKNGSRLLTDGWFVYAHKAHYTADFIQNLCWALITGFNSPLPYFYPVFFFFMILHRCDRDMKKCAAKYGDDWVEYRKRCPYIFIPYVF</sequence>
<evidence type="ECO:0000313" key="21">
    <source>
        <dbReference type="Proteomes" id="UP000238350"/>
    </source>
</evidence>
<keyword evidence="3 18" id="KW-0444">Lipid biosynthesis</keyword>
<evidence type="ECO:0000256" key="1">
    <source>
        <dbReference type="ARBA" id="ARBA00004477"/>
    </source>
</evidence>
<dbReference type="AlphaFoldDB" id="A0A2T0FJJ0"/>
<dbReference type="Proteomes" id="UP000238350">
    <property type="component" value="Unassembled WGS sequence"/>
</dbReference>
<evidence type="ECO:0000256" key="3">
    <source>
        <dbReference type="ARBA" id="ARBA00022516"/>
    </source>
</evidence>
<dbReference type="InterPro" id="IPR001171">
    <property type="entry name" value="ERG24_DHCR-like"/>
</dbReference>
<feature type="transmembrane region" description="Helical" evidence="18">
    <location>
        <begin position="267"/>
        <end position="283"/>
    </location>
</feature>
<dbReference type="OrthoDB" id="5326588at2759"/>
<organism evidence="20 21">
    <name type="scientific">Wickerhamiella sorbophila</name>
    <dbReference type="NCBI Taxonomy" id="45607"/>
    <lineage>
        <taxon>Eukaryota</taxon>
        <taxon>Fungi</taxon>
        <taxon>Dikarya</taxon>
        <taxon>Ascomycota</taxon>
        <taxon>Saccharomycotina</taxon>
        <taxon>Dipodascomycetes</taxon>
        <taxon>Dipodascales</taxon>
        <taxon>Trichomonascaceae</taxon>
        <taxon>Wickerhamiella</taxon>
    </lineage>
</organism>
<feature type="region of interest" description="Disordered" evidence="19">
    <location>
        <begin position="1"/>
        <end position="32"/>
    </location>
</feature>
<feature type="transmembrane region" description="Helical" evidence="18">
    <location>
        <begin position="111"/>
        <end position="132"/>
    </location>
</feature>
<keyword evidence="9 18" id="KW-0560">Oxidoreductase</keyword>
<dbReference type="Pfam" id="PF01222">
    <property type="entry name" value="ERG4_ERG24"/>
    <property type="match status" value="1"/>
</dbReference>
<keyword evidence="6" id="KW-0521">NADP</keyword>
<dbReference type="GO" id="GO:0005789">
    <property type="term" value="C:endoplasmic reticulum membrane"/>
    <property type="evidence" value="ECO:0007669"/>
    <property type="project" value="UniProtKB-SubCell"/>
</dbReference>
<feature type="transmembrane region" description="Helical" evidence="18">
    <location>
        <begin position="338"/>
        <end position="354"/>
    </location>
</feature>
<dbReference type="FunFam" id="1.20.120.1630:FF:000003">
    <property type="entry name" value="C-24(28) sterol reductase"/>
    <property type="match status" value="1"/>
</dbReference>
<evidence type="ECO:0000256" key="7">
    <source>
        <dbReference type="ARBA" id="ARBA00022955"/>
    </source>
</evidence>
<evidence type="ECO:0000256" key="8">
    <source>
        <dbReference type="ARBA" id="ARBA00022989"/>
    </source>
</evidence>
<evidence type="ECO:0000256" key="18">
    <source>
        <dbReference type="RuleBase" id="RU369120"/>
    </source>
</evidence>
<feature type="transmembrane region" description="Helical" evidence="18">
    <location>
        <begin position="424"/>
        <end position="447"/>
    </location>
</feature>
<evidence type="ECO:0000256" key="2">
    <source>
        <dbReference type="ARBA" id="ARBA00005402"/>
    </source>
</evidence>
<keyword evidence="4 18" id="KW-0812">Transmembrane</keyword>
<comment type="similarity">
    <text evidence="2 18">Belongs to the ERG4/ERG24 family.</text>
</comment>
<evidence type="ECO:0000256" key="6">
    <source>
        <dbReference type="ARBA" id="ARBA00022857"/>
    </source>
</evidence>
<feature type="transmembrane region" description="Helical" evidence="18">
    <location>
        <begin position="243"/>
        <end position="260"/>
    </location>
</feature>
<feature type="transmembrane region" description="Helical" evidence="18">
    <location>
        <begin position="184"/>
        <end position="205"/>
    </location>
</feature>
<dbReference type="Gene3D" id="1.20.120.1630">
    <property type="match status" value="1"/>
</dbReference>
<comment type="caution">
    <text evidence="20">The sequence shown here is derived from an EMBL/GenBank/DDBJ whole genome shotgun (WGS) entry which is preliminary data.</text>
</comment>
<protein>
    <recommendedName>
        <fullName evidence="15 18">Delta(24(24(1)))-sterol reductase</fullName>
        <ecNumber evidence="15 18">1.3.1.71</ecNumber>
    </recommendedName>
    <alternativeName>
        <fullName evidence="18">C-24(28) sterol reductase</fullName>
    </alternativeName>
    <alternativeName>
        <fullName evidence="18">Sterol Delta(24(28))-reductase</fullName>
    </alternativeName>
</protein>
<dbReference type="PANTHER" id="PTHR21257">
    <property type="entry name" value="DELTA(14)-STEROL REDUCTASE"/>
    <property type="match status" value="1"/>
</dbReference>
<feature type="transmembrane region" description="Helical" evidence="18">
    <location>
        <begin position="52"/>
        <end position="71"/>
    </location>
</feature>
<evidence type="ECO:0000256" key="11">
    <source>
        <dbReference type="ARBA" id="ARBA00023098"/>
    </source>
</evidence>
<gene>
    <name evidence="20" type="ORF">B9G98_02739</name>
</gene>
<evidence type="ECO:0000313" key="20">
    <source>
        <dbReference type="EMBL" id="PRT55119.1"/>
    </source>
</evidence>
<dbReference type="GeneID" id="36516487"/>
<reference evidence="20 21" key="1">
    <citation type="submission" date="2017-04" db="EMBL/GenBank/DDBJ databases">
        <title>Genome sequencing of [Candida] sorbophila.</title>
        <authorList>
            <person name="Ahn J.O."/>
        </authorList>
    </citation>
    <scope>NUCLEOTIDE SEQUENCE [LARGE SCALE GENOMIC DNA]</scope>
    <source>
        <strain evidence="20 21">DS02</strain>
    </source>
</reference>
<evidence type="ECO:0000256" key="4">
    <source>
        <dbReference type="ARBA" id="ARBA00022692"/>
    </source>
</evidence>
<evidence type="ECO:0000256" key="5">
    <source>
        <dbReference type="ARBA" id="ARBA00022824"/>
    </source>
</evidence>
<dbReference type="PROSITE" id="PS01017">
    <property type="entry name" value="STEROL_REDUCT_1"/>
    <property type="match status" value="1"/>
</dbReference>
<evidence type="ECO:0000256" key="16">
    <source>
        <dbReference type="ARBA" id="ARBA00048918"/>
    </source>
</evidence>